<reference evidence="1 2" key="1">
    <citation type="submission" date="2020-10" db="EMBL/GenBank/DDBJ databases">
        <title>Connecting structure to function with the recovery of over 1000 high-quality activated sludge metagenome-assembled genomes encoding full-length rRNA genes using long-read sequencing.</title>
        <authorList>
            <person name="Singleton C.M."/>
            <person name="Petriglieri F."/>
            <person name="Kristensen J.M."/>
            <person name="Kirkegaard R.H."/>
            <person name="Michaelsen T.Y."/>
            <person name="Andersen M.H."/>
            <person name="Karst S.M."/>
            <person name="Dueholm M.S."/>
            <person name="Nielsen P.H."/>
            <person name="Albertsen M."/>
        </authorList>
    </citation>
    <scope>NUCLEOTIDE SEQUENCE [LARGE SCALE GENOMIC DNA]</scope>
    <source>
        <strain evidence="1">Ribe_18-Q3-R11-54_BAT3C.373</strain>
    </source>
</reference>
<protein>
    <submittedName>
        <fullName evidence="1">Uncharacterized protein</fullName>
    </submittedName>
</protein>
<accession>A0A9D7XEA0</accession>
<evidence type="ECO:0000313" key="1">
    <source>
        <dbReference type="EMBL" id="MBK9717401.1"/>
    </source>
</evidence>
<name>A0A9D7XEA0_9BACT</name>
<proteinExistence type="predicted"/>
<comment type="caution">
    <text evidence="1">The sequence shown here is derived from an EMBL/GenBank/DDBJ whole genome shotgun (WGS) entry which is preliminary data.</text>
</comment>
<evidence type="ECO:0000313" key="2">
    <source>
        <dbReference type="Proteomes" id="UP000808349"/>
    </source>
</evidence>
<dbReference type="Proteomes" id="UP000808349">
    <property type="component" value="Unassembled WGS sequence"/>
</dbReference>
<sequence>MKLKVTIDIFSGRPNPFRIIEGSEAKKLLQQIQLNASLTDNTTQKEPEHLGYRGIIVDQLDGAATDFPDHFRITPDQLFSGDQHADADSETFESSILDDIAKFKGTGNKKDFKTMLLSEMSQFKDFNDAILRAPVLPPVVFPPANPCQCAPLPDIAWWNDAGPRQIGNNCYNYATNYRTDTFAQPGRAAGLQYTSLSGCTVAAGQRSAKMGAVADALIDTPLANNACPSTGHLVALVIAPGFDYHWYRKGKDGKWSHKPGGTKATLLDNAGHFILDPRSANRGMYTQFCTFMQVLHGHIKIK</sequence>
<gene>
    <name evidence="1" type="ORF">IPO85_07795</name>
</gene>
<organism evidence="1 2">
    <name type="scientific">Candidatus Defluviibacterium haderslevense</name>
    <dbReference type="NCBI Taxonomy" id="2981993"/>
    <lineage>
        <taxon>Bacteria</taxon>
        <taxon>Pseudomonadati</taxon>
        <taxon>Bacteroidota</taxon>
        <taxon>Saprospiria</taxon>
        <taxon>Saprospirales</taxon>
        <taxon>Saprospiraceae</taxon>
        <taxon>Candidatus Defluviibacterium</taxon>
    </lineage>
</organism>
<dbReference type="AlphaFoldDB" id="A0A9D7XEA0"/>
<dbReference type="EMBL" id="JADKFW010000004">
    <property type="protein sequence ID" value="MBK9717401.1"/>
    <property type="molecule type" value="Genomic_DNA"/>
</dbReference>